<gene>
    <name evidence="2" type="ORF">SO694_00194014</name>
</gene>
<evidence type="ECO:0000313" key="2">
    <source>
        <dbReference type="EMBL" id="KAK7234510.1"/>
    </source>
</evidence>
<proteinExistence type="predicted"/>
<reference evidence="2 3" key="1">
    <citation type="submission" date="2024-03" db="EMBL/GenBank/DDBJ databases">
        <title>Aureococcus anophagefferens CCMP1851 and Kratosvirus quantuckense: Draft genome of a second virus-susceptible host strain in the model system.</title>
        <authorList>
            <person name="Chase E."/>
            <person name="Truchon A.R."/>
            <person name="Schepens W."/>
            <person name="Wilhelm S.W."/>
        </authorList>
    </citation>
    <scope>NUCLEOTIDE SEQUENCE [LARGE SCALE GENOMIC DNA]</scope>
    <source>
        <strain evidence="2 3">CCMP1851</strain>
    </source>
</reference>
<feature type="region of interest" description="Disordered" evidence="1">
    <location>
        <begin position="1"/>
        <end position="27"/>
    </location>
</feature>
<evidence type="ECO:0000256" key="1">
    <source>
        <dbReference type="SAM" id="MobiDB-lite"/>
    </source>
</evidence>
<protein>
    <submittedName>
        <fullName evidence="2">Alpha-1,3-mannosyltransferase</fullName>
    </submittedName>
</protein>
<dbReference type="Proteomes" id="UP001363151">
    <property type="component" value="Unassembled WGS sequence"/>
</dbReference>
<keyword evidence="3" id="KW-1185">Reference proteome</keyword>
<name>A0ABR1FP11_AURAN</name>
<dbReference type="EMBL" id="JBBJCI010000321">
    <property type="protein sequence ID" value="KAK7234510.1"/>
    <property type="molecule type" value="Genomic_DNA"/>
</dbReference>
<comment type="caution">
    <text evidence="2">The sequence shown here is derived from an EMBL/GenBank/DDBJ whole genome shotgun (WGS) entry which is preliminary data.</text>
</comment>
<feature type="compositionally biased region" description="Low complexity" evidence="1">
    <location>
        <begin position="11"/>
        <end position="20"/>
    </location>
</feature>
<evidence type="ECO:0000313" key="3">
    <source>
        <dbReference type="Proteomes" id="UP001363151"/>
    </source>
</evidence>
<sequence length="337" mass="35418">MGETWLGPVQASSRPAAAPTRARKPTHDASTPAVIVVGCARNCAKDLPACLRTLEGVARVATDCCGGGGPAGWVLFENDSDDGTLAVLEAFRRAGPRRHVVSEVGLDAWLPKRTHRLAHGRNMLLRRVELLGWLAGATLLVIADLDDVNKVVDLGGAAIACGLVAGGSLDVATANQPRRYYDLWALRTARAPGNSWARAARYDANRYAAGLSFFFPEMSHGADALPATGDPVEVLSAFGGLGVFSCAALRDRGDPGRLAPGLVYDGRDAAMAPGACFPWLEGQDCEHCAFFAALRAHRGGDLRVAIVPQLLNCGDQAAKDGASKQLTDALLKSMLPG</sequence>
<accession>A0ABR1FP11</accession>
<dbReference type="CDD" id="cd00761">
    <property type="entry name" value="Glyco_tranf_GTA_type"/>
    <property type="match status" value="1"/>
</dbReference>
<organism evidence="2 3">
    <name type="scientific">Aureococcus anophagefferens</name>
    <name type="common">Harmful bloom alga</name>
    <dbReference type="NCBI Taxonomy" id="44056"/>
    <lineage>
        <taxon>Eukaryota</taxon>
        <taxon>Sar</taxon>
        <taxon>Stramenopiles</taxon>
        <taxon>Ochrophyta</taxon>
        <taxon>Pelagophyceae</taxon>
        <taxon>Pelagomonadales</taxon>
        <taxon>Pelagomonadaceae</taxon>
        <taxon>Aureococcus</taxon>
    </lineage>
</organism>